<dbReference type="GO" id="GO:0006952">
    <property type="term" value="P:defense response"/>
    <property type="evidence" value="ECO:0007669"/>
    <property type="project" value="UniProtKB-KW"/>
</dbReference>
<feature type="domain" description="Disease resistance protein winged helix" evidence="3">
    <location>
        <begin position="2"/>
        <end position="33"/>
    </location>
</feature>
<dbReference type="InterPro" id="IPR058922">
    <property type="entry name" value="WHD_DRP"/>
</dbReference>
<comment type="caution">
    <text evidence="5">The sequence shown here is derived from an EMBL/GenBank/DDBJ whole genome shotgun (WGS) entry which is preliminary data.</text>
</comment>
<organism evidence="5 6">
    <name type="scientific">Trapa incisa</name>
    <dbReference type="NCBI Taxonomy" id="236973"/>
    <lineage>
        <taxon>Eukaryota</taxon>
        <taxon>Viridiplantae</taxon>
        <taxon>Streptophyta</taxon>
        <taxon>Embryophyta</taxon>
        <taxon>Tracheophyta</taxon>
        <taxon>Spermatophyta</taxon>
        <taxon>Magnoliopsida</taxon>
        <taxon>eudicotyledons</taxon>
        <taxon>Gunneridae</taxon>
        <taxon>Pentapetalae</taxon>
        <taxon>rosids</taxon>
        <taxon>malvids</taxon>
        <taxon>Myrtales</taxon>
        <taxon>Lythraceae</taxon>
        <taxon>Trapa</taxon>
    </lineage>
</organism>
<evidence type="ECO:0000313" key="6">
    <source>
        <dbReference type="Proteomes" id="UP001345219"/>
    </source>
</evidence>
<dbReference type="PANTHER" id="PTHR36766">
    <property type="entry name" value="PLANT BROAD-SPECTRUM MILDEW RESISTANCE PROTEIN RPW8"/>
    <property type="match status" value="1"/>
</dbReference>
<dbReference type="SUPFAM" id="SSF52058">
    <property type="entry name" value="L domain-like"/>
    <property type="match status" value="1"/>
</dbReference>
<proteinExistence type="predicted"/>
<evidence type="ECO:0000313" key="5">
    <source>
        <dbReference type="EMBL" id="KAK4748812.1"/>
    </source>
</evidence>
<dbReference type="Pfam" id="PF23598">
    <property type="entry name" value="LRR_14"/>
    <property type="match status" value="1"/>
</dbReference>
<dbReference type="Pfam" id="PF23559">
    <property type="entry name" value="WHD_DRP"/>
    <property type="match status" value="1"/>
</dbReference>
<evidence type="ECO:0000259" key="3">
    <source>
        <dbReference type="Pfam" id="PF23559"/>
    </source>
</evidence>
<evidence type="ECO:0000256" key="2">
    <source>
        <dbReference type="ARBA" id="ARBA00022821"/>
    </source>
</evidence>
<dbReference type="Proteomes" id="UP001345219">
    <property type="component" value="Chromosome 12"/>
</dbReference>
<feature type="domain" description="Disease resistance R13L4/SHOC-2-like LRR" evidence="4">
    <location>
        <begin position="50"/>
        <end position="258"/>
    </location>
</feature>
<reference evidence="5 6" key="1">
    <citation type="journal article" date="2023" name="Hortic Res">
        <title>Pangenome of water caltrop reveals structural variations and asymmetric subgenome divergence after allopolyploidization.</title>
        <authorList>
            <person name="Zhang X."/>
            <person name="Chen Y."/>
            <person name="Wang L."/>
            <person name="Yuan Y."/>
            <person name="Fang M."/>
            <person name="Shi L."/>
            <person name="Lu R."/>
            <person name="Comes H.P."/>
            <person name="Ma Y."/>
            <person name="Chen Y."/>
            <person name="Huang G."/>
            <person name="Zhou Y."/>
            <person name="Zheng Z."/>
            <person name="Qiu Y."/>
        </authorList>
    </citation>
    <scope>NUCLEOTIDE SEQUENCE [LARGE SCALE GENOMIC DNA]</scope>
    <source>
        <tissue evidence="5">Roots</tissue>
    </source>
</reference>
<dbReference type="PANTHER" id="PTHR36766:SF40">
    <property type="entry name" value="DISEASE RESISTANCE PROTEIN RGA3"/>
    <property type="match status" value="1"/>
</dbReference>
<dbReference type="InterPro" id="IPR055414">
    <property type="entry name" value="LRR_R13L4/SHOC2-like"/>
</dbReference>
<accession>A0AAN7H3Q4</accession>
<name>A0AAN7H3Q4_9MYRT</name>
<protein>
    <submittedName>
        <fullName evidence="5">Uncharacterized protein</fullName>
    </submittedName>
</protein>
<gene>
    <name evidence="5" type="ORF">SAY87_015398</name>
</gene>
<dbReference type="EMBL" id="JAXIOK010000019">
    <property type="protein sequence ID" value="KAK4748812.1"/>
    <property type="molecule type" value="Genomic_DNA"/>
</dbReference>
<keyword evidence="6" id="KW-1185">Reference proteome</keyword>
<dbReference type="InterPro" id="IPR032675">
    <property type="entry name" value="LRR_dom_sf"/>
</dbReference>
<keyword evidence="1" id="KW-0677">Repeat</keyword>
<dbReference type="AlphaFoldDB" id="A0AAN7H3Q4"/>
<evidence type="ECO:0000259" key="4">
    <source>
        <dbReference type="Pfam" id="PF23598"/>
    </source>
</evidence>
<dbReference type="Gene3D" id="3.80.10.10">
    <property type="entry name" value="Ribonuclease Inhibitor"/>
    <property type="match status" value="2"/>
</dbReference>
<sequence>MKLASRSFFQDFERDGHGNIIRCKMHDLMHDLAIMVAGICGALRLHRLAKGDVLRSIGKLKHLRSLDLSRSTKLTSLPISLGKLLNLETLILYGCEKLESLPREVTKLANLRHLDMRGCDSLTCMPWGIGNLTNLEVLRGFRVEERGKWNAARMNELRRLTGLEELSIEYLGGVKKESDSAANFWIDKLPLQRLHLSFPLRRYLSEYLHPEEEEDNKAIQGIPNSQTKMRELRLVGMDKMKTLPPWIQYLPKLEILALSDCKNMETLPGWFSQLTSLKTLTVIGCGELPRKCQRDKGEYWPRISYIENVIAYEEEAA</sequence>
<evidence type="ECO:0000256" key="1">
    <source>
        <dbReference type="ARBA" id="ARBA00022737"/>
    </source>
</evidence>
<keyword evidence="2" id="KW-0611">Plant defense</keyword>